<proteinExistence type="predicted"/>
<name>A0A5B7I193_PORTR</name>
<organism evidence="1 2">
    <name type="scientific">Portunus trituberculatus</name>
    <name type="common">Swimming crab</name>
    <name type="synonym">Neptunus trituberculatus</name>
    <dbReference type="NCBI Taxonomy" id="210409"/>
    <lineage>
        <taxon>Eukaryota</taxon>
        <taxon>Metazoa</taxon>
        <taxon>Ecdysozoa</taxon>
        <taxon>Arthropoda</taxon>
        <taxon>Crustacea</taxon>
        <taxon>Multicrustacea</taxon>
        <taxon>Malacostraca</taxon>
        <taxon>Eumalacostraca</taxon>
        <taxon>Eucarida</taxon>
        <taxon>Decapoda</taxon>
        <taxon>Pleocyemata</taxon>
        <taxon>Brachyura</taxon>
        <taxon>Eubrachyura</taxon>
        <taxon>Portunoidea</taxon>
        <taxon>Portunidae</taxon>
        <taxon>Portuninae</taxon>
        <taxon>Portunus</taxon>
    </lineage>
</organism>
<protein>
    <submittedName>
        <fullName evidence="1">Uncharacterized protein</fullName>
    </submittedName>
</protein>
<comment type="caution">
    <text evidence="1">The sequence shown here is derived from an EMBL/GenBank/DDBJ whole genome shotgun (WGS) entry which is preliminary data.</text>
</comment>
<dbReference type="AlphaFoldDB" id="A0A5B7I193"/>
<accession>A0A5B7I193</accession>
<dbReference type="Proteomes" id="UP000324222">
    <property type="component" value="Unassembled WGS sequence"/>
</dbReference>
<sequence>MEYGGVLRPFIDSSSLIIREDTATCGARRTLVHHILRQHPSPRAFRPRWMHWSSRLGGWGWNWAMKNVPL</sequence>
<evidence type="ECO:0000313" key="1">
    <source>
        <dbReference type="EMBL" id="MPC75669.1"/>
    </source>
</evidence>
<evidence type="ECO:0000313" key="2">
    <source>
        <dbReference type="Proteomes" id="UP000324222"/>
    </source>
</evidence>
<gene>
    <name evidence="1" type="ORF">E2C01_070063</name>
</gene>
<dbReference type="EMBL" id="VSRR010041622">
    <property type="protein sequence ID" value="MPC75669.1"/>
    <property type="molecule type" value="Genomic_DNA"/>
</dbReference>
<reference evidence="1 2" key="1">
    <citation type="submission" date="2019-05" db="EMBL/GenBank/DDBJ databases">
        <title>Another draft genome of Portunus trituberculatus and its Hox gene families provides insights of decapod evolution.</title>
        <authorList>
            <person name="Jeong J.-H."/>
            <person name="Song I."/>
            <person name="Kim S."/>
            <person name="Choi T."/>
            <person name="Kim D."/>
            <person name="Ryu S."/>
            <person name="Kim W."/>
        </authorList>
    </citation>
    <scope>NUCLEOTIDE SEQUENCE [LARGE SCALE GENOMIC DNA]</scope>
    <source>
        <tissue evidence="1">Muscle</tissue>
    </source>
</reference>
<keyword evidence="2" id="KW-1185">Reference proteome</keyword>